<dbReference type="GO" id="GO:0009055">
    <property type="term" value="F:electron transfer activity"/>
    <property type="evidence" value="ECO:0007669"/>
    <property type="project" value="InterPro"/>
</dbReference>
<dbReference type="Gene3D" id="1.20.950.20">
    <property type="entry name" value="Transmembrane di-heme cytochromes, Chain C"/>
    <property type="match status" value="1"/>
</dbReference>
<feature type="domain" description="Cytochrome b561 bacterial/Ni-hydrogenase" evidence="7">
    <location>
        <begin position="11"/>
        <end position="183"/>
    </location>
</feature>
<evidence type="ECO:0000259" key="7">
    <source>
        <dbReference type="Pfam" id="PF01292"/>
    </source>
</evidence>
<dbReference type="InterPro" id="IPR011577">
    <property type="entry name" value="Cyt_b561_bac/Ni-Hgenase"/>
</dbReference>
<evidence type="ECO:0000313" key="9">
    <source>
        <dbReference type="Proteomes" id="UP000739565"/>
    </source>
</evidence>
<gene>
    <name evidence="8" type="ORF">KZZ10_11290</name>
</gene>
<dbReference type="RefSeq" id="WP_259661641.1">
    <property type="nucleotide sequence ID" value="NZ_JAHXRI010000010.1"/>
</dbReference>
<evidence type="ECO:0000256" key="4">
    <source>
        <dbReference type="ARBA" id="ARBA00022989"/>
    </source>
</evidence>
<dbReference type="PANTHER" id="PTHR30485">
    <property type="entry name" value="NI/FE-HYDROGENASE 1 B-TYPE CYTOCHROME SUBUNIT"/>
    <property type="match status" value="1"/>
</dbReference>
<keyword evidence="3 6" id="KW-0812">Transmembrane</keyword>
<comment type="subcellular location">
    <subcellularLocation>
        <location evidence="1">Cell membrane</location>
        <topology evidence="1">Multi-pass membrane protein</topology>
    </subcellularLocation>
</comment>
<evidence type="ECO:0000256" key="6">
    <source>
        <dbReference type="SAM" id="Phobius"/>
    </source>
</evidence>
<reference evidence="8" key="1">
    <citation type="submission" date="2021-07" db="EMBL/GenBank/DDBJ databases">
        <title>New genus and species of the family Alcaligenaceae.</title>
        <authorList>
            <person name="Hahn M.W."/>
        </authorList>
    </citation>
    <scope>NUCLEOTIDE SEQUENCE</scope>
    <source>
        <strain evidence="8">LF4-65</strain>
    </source>
</reference>
<feature type="transmembrane region" description="Helical" evidence="6">
    <location>
        <begin position="17"/>
        <end position="36"/>
    </location>
</feature>
<dbReference type="AlphaFoldDB" id="A0A953T548"/>
<dbReference type="InterPro" id="IPR051542">
    <property type="entry name" value="Hydrogenase_cytochrome"/>
</dbReference>
<feature type="transmembrane region" description="Helical" evidence="6">
    <location>
        <begin position="205"/>
        <end position="222"/>
    </location>
</feature>
<dbReference type="GO" id="GO:0022904">
    <property type="term" value="P:respiratory electron transport chain"/>
    <property type="evidence" value="ECO:0007669"/>
    <property type="project" value="InterPro"/>
</dbReference>
<evidence type="ECO:0000256" key="1">
    <source>
        <dbReference type="ARBA" id="ARBA00004651"/>
    </source>
</evidence>
<keyword evidence="5 6" id="KW-0472">Membrane</keyword>
<keyword evidence="2" id="KW-1003">Cell membrane</keyword>
<keyword evidence="4 6" id="KW-1133">Transmembrane helix</keyword>
<name>A0A953T548_9BURK</name>
<dbReference type="Pfam" id="PF01292">
    <property type="entry name" value="Ni_hydr_CYTB"/>
    <property type="match status" value="1"/>
</dbReference>
<comment type="caution">
    <text evidence="8">The sequence shown here is derived from an EMBL/GenBank/DDBJ whole genome shotgun (WGS) entry which is preliminary data.</text>
</comment>
<evidence type="ECO:0000256" key="2">
    <source>
        <dbReference type="ARBA" id="ARBA00022475"/>
    </source>
</evidence>
<evidence type="ECO:0000256" key="5">
    <source>
        <dbReference type="ARBA" id="ARBA00023136"/>
    </source>
</evidence>
<dbReference type="Proteomes" id="UP000739565">
    <property type="component" value="Unassembled WGS sequence"/>
</dbReference>
<feature type="transmembrane region" description="Helical" evidence="6">
    <location>
        <begin position="103"/>
        <end position="122"/>
    </location>
</feature>
<keyword evidence="9" id="KW-1185">Reference proteome</keyword>
<feature type="transmembrane region" description="Helical" evidence="6">
    <location>
        <begin position="153"/>
        <end position="171"/>
    </location>
</feature>
<evidence type="ECO:0000256" key="3">
    <source>
        <dbReference type="ARBA" id="ARBA00022692"/>
    </source>
</evidence>
<dbReference type="GO" id="GO:0005886">
    <property type="term" value="C:plasma membrane"/>
    <property type="evidence" value="ECO:0007669"/>
    <property type="project" value="UniProtKB-SubCell"/>
</dbReference>
<dbReference type="InterPro" id="IPR016174">
    <property type="entry name" value="Di-haem_cyt_TM"/>
</dbReference>
<feature type="transmembrane region" description="Helical" evidence="6">
    <location>
        <begin position="42"/>
        <end position="63"/>
    </location>
</feature>
<accession>A0A953T548</accession>
<dbReference type="PANTHER" id="PTHR30485:SF2">
    <property type="entry name" value="BLL0597 PROTEIN"/>
    <property type="match status" value="1"/>
</dbReference>
<evidence type="ECO:0000313" key="8">
    <source>
        <dbReference type="EMBL" id="MBZ1351231.1"/>
    </source>
</evidence>
<dbReference type="SUPFAM" id="SSF81342">
    <property type="entry name" value="Transmembrane di-heme cytochromes"/>
    <property type="match status" value="1"/>
</dbReference>
<dbReference type="EMBL" id="JAHXRI010000010">
    <property type="protein sequence ID" value="MBZ1351231.1"/>
    <property type="molecule type" value="Genomic_DNA"/>
</dbReference>
<proteinExistence type="predicted"/>
<sequence>MKQLPSKTRIWDLPTRLFHWALVVCVVGALVTVKLGGNWMQWHLNFGIATLALLVFRVIWGLVGPRYARFSSFLPSIRAAWGYLCQASTAGTRQAGHNPLGAWSVYALLGVLLLQASTGLFASDDIMYQGPLSVLVSNDLVAQLTSVHKLGELVIFSLLGLHLVAIALYTIKGHGLVGPMIHGDANSQHLTTGTLPAQDDWRVRVGALVLAALLACVAWWLANAQFGVILS</sequence>
<dbReference type="GO" id="GO:0020037">
    <property type="term" value="F:heme binding"/>
    <property type="evidence" value="ECO:0007669"/>
    <property type="project" value="TreeGrafter"/>
</dbReference>
<protein>
    <submittedName>
        <fullName evidence="8">Cytochrome b/b6 domain-containing protein</fullName>
    </submittedName>
</protein>
<organism evidence="8 9">
    <name type="scientific">Zwartia hollandica</name>
    <dbReference type="NCBI Taxonomy" id="324606"/>
    <lineage>
        <taxon>Bacteria</taxon>
        <taxon>Pseudomonadati</taxon>
        <taxon>Pseudomonadota</taxon>
        <taxon>Betaproteobacteria</taxon>
        <taxon>Burkholderiales</taxon>
        <taxon>Alcaligenaceae</taxon>
        <taxon>Zwartia</taxon>
    </lineage>
</organism>